<name>A0ABN6XZC6_9MICO</name>
<dbReference type="PANTHER" id="PTHR43386:SF1">
    <property type="entry name" value="D,D-DIPEPTIDE TRANSPORT SYSTEM PERMEASE PROTEIN DDPC-RELATED"/>
    <property type="match status" value="1"/>
</dbReference>
<evidence type="ECO:0000256" key="1">
    <source>
        <dbReference type="ARBA" id="ARBA00004651"/>
    </source>
</evidence>
<dbReference type="Pfam" id="PF00528">
    <property type="entry name" value="BPD_transp_1"/>
    <property type="match status" value="1"/>
</dbReference>
<comment type="similarity">
    <text evidence="7">Belongs to the binding-protein-dependent transport system permease family.</text>
</comment>
<feature type="region of interest" description="Disordered" evidence="8">
    <location>
        <begin position="1"/>
        <end position="20"/>
    </location>
</feature>
<feature type="transmembrane region" description="Helical" evidence="7">
    <location>
        <begin position="125"/>
        <end position="148"/>
    </location>
</feature>
<dbReference type="EMBL" id="AP027732">
    <property type="protein sequence ID" value="BDZ48728.1"/>
    <property type="molecule type" value="Genomic_DNA"/>
</dbReference>
<keyword evidence="11" id="KW-1185">Reference proteome</keyword>
<evidence type="ECO:0000313" key="11">
    <source>
        <dbReference type="Proteomes" id="UP001321486"/>
    </source>
</evidence>
<feature type="transmembrane region" description="Helical" evidence="7">
    <location>
        <begin position="154"/>
        <end position="173"/>
    </location>
</feature>
<evidence type="ECO:0000256" key="7">
    <source>
        <dbReference type="RuleBase" id="RU363032"/>
    </source>
</evidence>
<dbReference type="PANTHER" id="PTHR43386">
    <property type="entry name" value="OLIGOPEPTIDE TRANSPORT SYSTEM PERMEASE PROTEIN APPC"/>
    <property type="match status" value="1"/>
</dbReference>
<dbReference type="InterPro" id="IPR035906">
    <property type="entry name" value="MetI-like_sf"/>
</dbReference>
<feature type="transmembrane region" description="Helical" evidence="7">
    <location>
        <begin position="94"/>
        <end position="118"/>
    </location>
</feature>
<dbReference type="Proteomes" id="UP001321486">
    <property type="component" value="Chromosome"/>
</dbReference>
<organism evidence="10 11">
    <name type="scientific">Frondihabitans sucicola</name>
    <dbReference type="NCBI Taxonomy" id="1268041"/>
    <lineage>
        <taxon>Bacteria</taxon>
        <taxon>Bacillati</taxon>
        <taxon>Actinomycetota</taxon>
        <taxon>Actinomycetes</taxon>
        <taxon>Micrococcales</taxon>
        <taxon>Microbacteriaceae</taxon>
        <taxon>Frondihabitans</taxon>
    </lineage>
</organism>
<keyword evidence="2 7" id="KW-0813">Transport</keyword>
<evidence type="ECO:0000313" key="10">
    <source>
        <dbReference type="EMBL" id="BDZ48728.1"/>
    </source>
</evidence>
<dbReference type="InterPro" id="IPR050366">
    <property type="entry name" value="BP-dependent_transpt_permease"/>
</dbReference>
<keyword evidence="4 7" id="KW-0812">Transmembrane</keyword>
<dbReference type="InterPro" id="IPR000515">
    <property type="entry name" value="MetI-like"/>
</dbReference>
<reference evidence="11" key="1">
    <citation type="journal article" date="2019" name="Int. J. Syst. Evol. Microbiol.">
        <title>The Global Catalogue of Microorganisms (GCM) 10K type strain sequencing project: providing services to taxonomists for standard genome sequencing and annotation.</title>
        <authorList>
            <consortium name="The Broad Institute Genomics Platform"/>
            <consortium name="The Broad Institute Genome Sequencing Center for Infectious Disease"/>
            <person name="Wu L."/>
            <person name="Ma J."/>
        </authorList>
    </citation>
    <scope>NUCLEOTIDE SEQUENCE [LARGE SCALE GENOMIC DNA]</scope>
    <source>
        <strain evidence="11">NBRC 108728</strain>
    </source>
</reference>
<evidence type="ECO:0000256" key="5">
    <source>
        <dbReference type="ARBA" id="ARBA00022989"/>
    </source>
</evidence>
<keyword evidence="6 7" id="KW-0472">Membrane</keyword>
<comment type="subcellular location">
    <subcellularLocation>
        <location evidence="1 7">Cell membrane</location>
        <topology evidence="1 7">Multi-pass membrane protein</topology>
    </subcellularLocation>
</comment>
<proteinExistence type="inferred from homology"/>
<feature type="transmembrane region" description="Helical" evidence="7">
    <location>
        <begin position="261"/>
        <end position="285"/>
    </location>
</feature>
<evidence type="ECO:0000256" key="6">
    <source>
        <dbReference type="ARBA" id="ARBA00023136"/>
    </source>
</evidence>
<dbReference type="Gene3D" id="1.10.3720.10">
    <property type="entry name" value="MetI-like"/>
    <property type="match status" value="1"/>
</dbReference>
<accession>A0ABN6XZC6</accession>
<gene>
    <name evidence="10" type="ORF">GCM10025867_09690</name>
</gene>
<evidence type="ECO:0000256" key="8">
    <source>
        <dbReference type="SAM" id="MobiDB-lite"/>
    </source>
</evidence>
<keyword evidence="3" id="KW-1003">Cell membrane</keyword>
<sequence length="306" mass="32324">MSELLLEGSTTPADAAPPLTRTRLRRRPGAKLVTGSVMVVVIVLFGLIAPLFTQDPRAVSDIGLAGPTGAHLLGTTQTGQDVLAQLAYGTRGSLLIGVLVGLLTLILSAFFGIIGSYVGGALDELFSLISNVMLIIPGLPLMIVIGSYVQHKSIFLVAGVLALTGWAAGARVLRGQTLSLRNRDYVLAARVSGEKTWRVITVEILPNLLPVMSSGFVFSIIFAILGEAGLSFIGIGSTGSLTWGTMLANAQNGQALLLGGWWWFVPPGLLIALFGCGLSLINFSIDEVINPRLRAPRLVKLQRKAS</sequence>
<dbReference type="SUPFAM" id="SSF161098">
    <property type="entry name" value="MetI-like"/>
    <property type="match status" value="1"/>
</dbReference>
<dbReference type="PROSITE" id="PS50928">
    <property type="entry name" value="ABC_TM1"/>
    <property type="match status" value="1"/>
</dbReference>
<dbReference type="CDD" id="cd06261">
    <property type="entry name" value="TM_PBP2"/>
    <property type="match status" value="1"/>
</dbReference>
<dbReference type="RefSeq" id="WP_286345665.1">
    <property type="nucleotide sequence ID" value="NZ_AP027732.1"/>
</dbReference>
<evidence type="ECO:0000259" key="9">
    <source>
        <dbReference type="PROSITE" id="PS50928"/>
    </source>
</evidence>
<evidence type="ECO:0000256" key="4">
    <source>
        <dbReference type="ARBA" id="ARBA00022692"/>
    </source>
</evidence>
<protein>
    <submittedName>
        <fullName evidence="10">ABC transporter permease</fullName>
    </submittedName>
</protein>
<evidence type="ECO:0000256" key="3">
    <source>
        <dbReference type="ARBA" id="ARBA00022475"/>
    </source>
</evidence>
<evidence type="ECO:0000256" key="2">
    <source>
        <dbReference type="ARBA" id="ARBA00022448"/>
    </source>
</evidence>
<keyword evidence="5 7" id="KW-1133">Transmembrane helix</keyword>
<feature type="domain" description="ABC transmembrane type-1" evidence="9">
    <location>
        <begin position="90"/>
        <end position="282"/>
    </location>
</feature>
<feature type="transmembrane region" description="Helical" evidence="7">
    <location>
        <begin position="32"/>
        <end position="52"/>
    </location>
</feature>